<proteinExistence type="predicted"/>
<reference evidence="1 2" key="1">
    <citation type="journal article" date="2016" name="Nat. Commun.">
        <title>Thousands of microbial genomes shed light on interconnected biogeochemical processes in an aquifer system.</title>
        <authorList>
            <person name="Anantharaman K."/>
            <person name="Brown C.T."/>
            <person name="Hug L.A."/>
            <person name="Sharon I."/>
            <person name="Castelle C.J."/>
            <person name="Probst A.J."/>
            <person name="Thomas B.C."/>
            <person name="Singh A."/>
            <person name="Wilkins M.J."/>
            <person name="Karaoz U."/>
            <person name="Brodie E.L."/>
            <person name="Williams K.H."/>
            <person name="Hubbard S.S."/>
            <person name="Banfield J.F."/>
        </authorList>
    </citation>
    <scope>NUCLEOTIDE SEQUENCE [LARGE SCALE GENOMIC DNA]</scope>
</reference>
<dbReference type="InterPro" id="IPR043148">
    <property type="entry name" value="TagF_C"/>
</dbReference>
<dbReference type="Gene3D" id="3.40.50.12580">
    <property type="match status" value="1"/>
</dbReference>
<evidence type="ECO:0008006" key="3">
    <source>
        <dbReference type="Google" id="ProtNLM"/>
    </source>
</evidence>
<comment type="caution">
    <text evidence="1">The sequence shown here is derived from an EMBL/GenBank/DDBJ whole genome shotgun (WGS) entry which is preliminary data.</text>
</comment>
<evidence type="ECO:0000313" key="2">
    <source>
        <dbReference type="Proteomes" id="UP000177797"/>
    </source>
</evidence>
<organism evidence="1 2">
    <name type="scientific">Candidatus Taylorbacteria bacterium RIFCSPLOWO2_01_FULL_48_100</name>
    <dbReference type="NCBI Taxonomy" id="1802322"/>
    <lineage>
        <taxon>Bacteria</taxon>
        <taxon>Candidatus Tayloriibacteriota</taxon>
    </lineage>
</organism>
<protein>
    <recommendedName>
        <fullName evidence="3">UDP-N-acetylglucosamine 2-epimerase domain-containing protein</fullName>
    </recommendedName>
</protein>
<sequence length="457" mass="52099">MNIIIAARTPKQFYNIQSIAEALLARGARIHAYFDEKLSRYESRAPLMEWASSWPNFSFDFCPGRRGIASLPVFCARELLSYRRFLLSRTQSRYYAERWRKNLPFPARILSYFPGFSSLLKTKRFAALLRNIEEKTKPVRHIVRMLQAEKPDVVVATPTNMHPQSADAEFLKAAKSLGIFTVLPVFTWDNLTTKGLLPIKPDLLLAWNEKQAREATEYHGILRENIVITGAPPFDRWFIPNETANMEHILFRSGQAPLSQKRILYVGTSQVTAKDETWLVRRIAEALIQSNNEVAKNALILFRPHPFNREPSKIFIEKPIRNVRVLETESRMPNTRARFNELRAEILAVDAVCGISTSAFVDAVIAGKPVVSVSVPEYKETQEGAEHWRMLRKSGAAYITSGVEEAVILFGEIFSGKDAKKEQRENFINLYIRPFGRNISAGERAAEAITRGTRKEL</sequence>
<name>A0A1G2NDP3_9BACT</name>
<dbReference type="SUPFAM" id="SSF53756">
    <property type="entry name" value="UDP-Glycosyltransferase/glycogen phosphorylase"/>
    <property type="match status" value="1"/>
</dbReference>
<gene>
    <name evidence="1" type="ORF">A2938_00190</name>
</gene>
<evidence type="ECO:0000313" key="1">
    <source>
        <dbReference type="EMBL" id="OHA34227.1"/>
    </source>
</evidence>
<accession>A0A1G2NDP3</accession>
<dbReference type="Proteomes" id="UP000177797">
    <property type="component" value="Unassembled WGS sequence"/>
</dbReference>
<dbReference type="AlphaFoldDB" id="A0A1G2NDP3"/>
<dbReference type="EMBL" id="MHSA01000014">
    <property type="protein sequence ID" value="OHA34227.1"/>
    <property type="molecule type" value="Genomic_DNA"/>
</dbReference>